<feature type="compositionally biased region" description="Low complexity" evidence="1">
    <location>
        <begin position="67"/>
        <end position="88"/>
    </location>
</feature>
<dbReference type="EMBL" id="BHVY01000001">
    <property type="protein sequence ID" value="GIJ82775.1"/>
    <property type="molecule type" value="Genomic_DNA"/>
</dbReference>
<dbReference type="GeneID" id="66999899"/>
<feature type="region of interest" description="Disordered" evidence="1">
    <location>
        <begin position="148"/>
        <end position="259"/>
    </location>
</feature>
<accession>A0A9P3B3B6</accession>
<feature type="signal peptide" evidence="2">
    <location>
        <begin position="1"/>
        <end position="23"/>
    </location>
</feature>
<comment type="caution">
    <text evidence="3">The sequence shown here is derived from an EMBL/GenBank/DDBJ whole genome shotgun (WGS) entry which is preliminary data.</text>
</comment>
<gene>
    <name evidence="3" type="ORF">Asppvi_001286</name>
</gene>
<name>A0A9P3B3B6_9EURO</name>
<protein>
    <submittedName>
        <fullName evidence="3">Uncharacterized protein</fullName>
    </submittedName>
</protein>
<sequence>MHTGRQALPLAAAAWMLLHGAIAAPKPGLGQLPPPEALRSAGISLVGGVASTAPPVFPPAAGGGPASEGPRSSPAGGGVPASASTPATVSAPPFQPPFAPIVVTQACPPCPAPAAPTCAPCPAPGTSTATATVTVTETVCLGSQIPQGAGGSTASPGVPAISPQFTPTGPGVLTPTAAGPGAPQGPTVTGTHISSAPQAPSGGLGATAGPSTRPAASATGVPGVPQSPGGGGAAAGPTTTLPVLEEVQSDSKTPLQPTL</sequence>
<dbReference type="AlphaFoldDB" id="A0A9P3B3B6"/>
<feature type="chain" id="PRO_5040471367" evidence="2">
    <location>
        <begin position="24"/>
        <end position="259"/>
    </location>
</feature>
<evidence type="ECO:0000313" key="3">
    <source>
        <dbReference type="EMBL" id="GIJ82775.1"/>
    </source>
</evidence>
<reference evidence="3 4" key="1">
    <citation type="submission" date="2018-10" db="EMBL/GenBank/DDBJ databases">
        <title>Pan-genome distribution and transcriptional activeness of fungal secondary metabolism genes in Aspergillus section Fumigati.</title>
        <authorList>
            <person name="Takahashi H."/>
            <person name="Umemura M."/>
            <person name="Ninomiya A."/>
            <person name="Kusuya Y."/>
            <person name="Urayama S."/>
            <person name="Shimizu M."/>
            <person name="Watanabe A."/>
            <person name="Kamei K."/>
            <person name="Yaguchi T."/>
            <person name="Hagiwara D."/>
        </authorList>
    </citation>
    <scope>NUCLEOTIDE SEQUENCE [LARGE SCALE GENOMIC DNA]</scope>
    <source>
        <strain evidence="3 4">IFM 55266</strain>
    </source>
</reference>
<organism evidence="3 4">
    <name type="scientific">Aspergillus pseudoviridinutans</name>
    <dbReference type="NCBI Taxonomy" id="1517512"/>
    <lineage>
        <taxon>Eukaryota</taxon>
        <taxon>Fungi</taxon>
        <taxon>Dikarya</taxon>
        <taxon>Ascomycota</taxon>
        <taxon>Pezizomycotina</taxon>
        <taxon>Eurotiomycetes</taxon>
        <taxon>Eurotiomycetidae</taxon>
        <taxon>Eurotiales</taxon>
        <taxon>Aspergillaceae</taxon>
        <taxon>Aspergillus</taxon>
        <taxon>Aspergillus subgen. Fumigati</taxon>
    </lineage>
</organism>
<dbReference type="Proteomes" id="UP001043456">
    <property type="component" value="Unassembled WGS sequence"/>
</dbReference>
<feature type="compositionally biased region" description="Polar residues" evidence="1">
    <location>
        <begin position="250"/>
        <end position="259"/>
    </location>
</feature>
<evidence type="ECO:0000256" key="2">
    <source>
        <dbReference type="SAM" id="SignalP"/>
    </source>
</evidence>
<keyword evidence="4" id="KW-1185">Reference proteome</keyword>
<dbReference type="OrthoDB" id="4511169at2759"/>
<feature type="region of interest" description="Disordered" evidence="1">
    <location>
        <begin position="56"/>
        <end position="88"/>
    </location>
</feature>
<feature type="compositionally biased region" description="Low complexity" evidence="1">
    <location>
        <begin position="166"/>
        <end position="191"/>
    </location>
</feature>
<proteinExistence type="predicted"/>
<dbReference type="RefSeq" id="XP_043153522.1">
    <property type="nucleotide sequence ID" value="XM_043297587.1"/>
</dbReference>
<evidence type="ECO:0000313" key="4">
    <source>
        <dbReference type="Proteomes" id="UP001043456"/>
    </source>
</evidence>
<evidence type="ECO:0000256" key="1">
    <source>
        <dbReference type="SAM" id="MobiDB-lite"/>
    </source>
</evidence>
<keyword evidence="2" id="KW-0732">Signal</keyword>